<dbReference type="AlphaFoldDB" id="A0A812QME7"/>
<evidence type="ECO:0000256" key="1">
    <source>
        <dbReference type="SAM" id="MobiDB-lite"/>
    </source>
</evidence>
<feature type="compositionally biased region" description="Low complexity" evidence="1">
    <location>
        <begin position="169"/>
        <end position="180"/>
    </location>
</feature>
<feature type="non-terminal residue" evidence="2">
    <location>
        <position position="443"/>
    </location>
</feature>
<reference evidence="2" key="1">
    <citation type="submission" date="2021-02" db="EMBL/GenBank/DDBJ databases">
        <authorList>
            <person name="Dougan E. K."/>
            <person name="Rhodes N."/>
            <person name="Thang M."/>
            <person name="Chan C."/>
        </authorList>
    </citation>
    <scope>NUCLEOTIDE SEQUENCE</scope>
</reference>
<protein>
    <submittedName>
        <fullName evidence="2">Uncharacterized protein</fullName>
    </submittedName>
</protein>
<sequence>RSHGPRVDGGGDLPAQGRRDAVQLALGVAVLHYLALAAEGAPLRHLRVATLFSGLLATVAADAADRPLGRPVQVGPYPGELAVRVAVSAIADVLPGQPRHEGAELQEPRGRILQSPEARPELLDDLQSPLHQAVALFQPPGSCQSGRANFGNGSHEQMSAQMVGSALGSTSSEVTSHPSSAKARPIEPVPENSSSNRRIVFHVGLAGQPHDRDQGGAAAGQLEVAEGHLPPAQRPRGRRVCVEELGVAPPQGRGRVGHGLDPAMELVLGEVQSNAKGGKYLPIKGKDGCNNPTFHSTQWAAVVWEPSAYAAEGDRVNVCLEATEELAEAVSRWETAAVGLATKHAASMFGKPLSQAQMQERLQSCLKTSAQGLKFCKLKATMRNVRFWDSEGKRAEAPAGLRGRKVLVAVQPRQLWVMNQQCGLVLELRDVKLEEQAEDACPL</sequence>
<name>A0A812QME7_SYMPI</name>
<comment type="caution">
    <text evidence="2">The sequence shown here is derived from an EMBL/GenBank/DDBJ whole genome shotgun (WGS) entry which is preliminary data.</text>
</comment>
<evidence type="ECO:0000313" key="2">
    <source>
        <dbReference type="EMBL" id="CAE7394511.1"/>
    </source>
</evidence>
<organism evidence="2 3">
    <name type="scientific">Symbiodinium pilosum</name>
    <name type="common">Dinoflagellate</name>
    <dbReference type="NCBI Taxonomy" id="2952"/>
    <lineage>
        <taxon>Eukaryota</taxon>
        <taxon>Sar</taxon>
        <taxon>Alveolata</taxon>
        <taxon>Dinophyceae</taxon>
        <taxon>Suessiales</taxon>
        <taxon>Symbiodiniaceae</taxon>
        <taxon>Symbiodinium</taxon>
    </lineage>
</organism>
<accession>A0A812QME7</accession>
<keyword evidence="3" id="KW-1185">Reference proteome</keyword>
<feature type="region of interest" description="Disordered" evidence="1">
    <location>
        <begin position="167"/>
        <end position="193"/>
    </location>
</feature>
<proteinExistence type="predicted"/>
<gene>
    <name evidence="2" type="ORF">SPIL2461_LOCUS9701</name>
</gene>
<dbReference type="Proteomes" id="UP000649617">
    <property type="component" value="Unassembled WGS sequence"/>
</dbReference>
<evidence type="ECO:0000313" key="3">
    <source>
        <dbReference type="Proteomes" id="UP000649617"/>
    </source>
</evidence>
<dbReference type="EMBL" id="CAJNIZ010017153">
    <property type="protein sequence ID" value="CAE7394511.1"/>
    <property type="molecule type" value="Genomic_DNA"/>
</dbReference>